<gene>
    <name evidence="4" type="ORF">C8F04DRAFT_1226549</name>
</gene>
<dbReference type="Proteomes" id="UP001218188">
    <property type="component" value="Unassembled WGS sequence"/>
</dbReference>
<feature type="region of interest" description="Disordered" evidence="2">
    <location>
        <begin position="353"/>
        <end position="391"/>
    </location>
</feature>
<keyword evidence="5" id="KW-1185">Reference proteome</keyword>
<feature type="compositionally biased region" description="Low complexity" evidence="2">
    <location>
        <begin position="179"/>
        <end position="197"/>
    </location>
</feature>
<keyword evidence="1" id="KW-0694">RNA-binding</keyword>
<feature type="compositionally biased region" description="Basic and acidic residues" evidence="2">
    <location>
        <begin position="103"/>
        <end position="114"/>
    </location>
</feature>
<dbReference type="PANTHER" id="PTHR21032">
    <property type="entry name" value="G PATCH DOMAIN-CONTAINING PROTEIN 11"/>
    <property type="match status" value="1"/>
</dbReference>
<dbReference type="InterPro" id="IPR000504">
    <property type="entry name" value="RRM_dom"/>
</dbReference>
<comment type="caution">
    <text evidence="4">The sequence shown here is derived from an EMBL/GenBank/DDBJ whole genome shotgun (WGS) entry which is preliminary data.</text>
</comment>
<dbReference type="Pfam" id="PF00076">
    <property type="entry name" value="RRM_1"/>
    <property type="match status" value="2"/>
</dbReference>
<feature type="compositionally biased region" description="Basic residues" evidence="2">
    <location>
        <begin position="159"/>
        <end position="171"/>
    </location>
</feature>
<dbReference type="PANTHER" id="PTHR21032:SF0">
    <property type="entry name" value="G PATCH DOMAIN-CONTAINING PROTEIN 11"/>
    <property type="match status" value="1"/>
</dbReference>
<dbReference type="PROSITE" id="PS50102">
    <property type="entry name" value="RRM"/>
    <property type="match status" value="2"/>
</dbReference>
<dbReference type="InterPro" id="IPR025239">
    <property type="entry name" value="DUF4187"/>
</dbReference>
<evidence type="ECO:0000313" key="5">
    <source>
        <dbReference type="Proteomes" id="UP001218188"/>
    </source>
</evidence>
<feature type="region of interest" description="Disordered" evidence="2">
    <location>
        <begin position="425"/>
        <end position="483"/>
    </location>
</feature>
<dbReference type="SUPFAM" id="SSF54928">
    <property type="entry name" value="RNA-binding domain, RBD"/>
    <property type="match status" value="2"/>
</dbReference>
<dbReference type="InterPro" id="IPR035979">
    <property type="entry name" value="RBD_domain_sf"/>
</dbReference>
<feature type="region of interest" description="Disordered" evidence="2">
    <location>
        <begin position="98"/>
        <end position="222"/>
    </location>
</feature>
<dbReference type="GO" id="GO:0000776">
    <property type="term" value="C:kinetochore"/>
    <property type="evidence" value="ECO:0007669"/>
    <property type="project" value="TreeGrafter"/>
</dbReference>
<organism evidence="4 5">
    <name type="scientific">Mycena alexandri</name>
    <dbReference type="NCBI Taxonomy" id="1745969"/>
    <lineage>
        <taxon>Eukaryota</taxon>
        <taxon>Fungi</taxon>
        <taxon>Dikarya</taxon>
        <taxon>Basidiomycota</taxon>
        <taxon>Agaricomycotina</taxon>
        <taxon>Agaricomycetes</taxon>
        <taxon>Agaricomycetidae</taxon>
        <taxon>Agaricales</taxon>
        <taxon>Marasmiineae</taxon>
        <taxon>Mycenaceae</taxon>
        <taxon>Mycena</taxon>
    </lineage>
</organism>
<dbReference type="SMART" id="SM01173">
    <property type="entry name" value="DUF4187"/>
    <property type="match status" value="1"/>
</dbReference>
<evidence type="ECO:0000259" key="3">
    <source>
        <dbReference type="PROSITE" id="PS50102"/>
    </source>
</evidence>
<feature type="domain" description="RRM" evidence="3">
    <location>
        <begin position="27"/>
        <end position="104"/>
    </location>
</feature>
<dbReference type="GO" id="GO:0003723">
    <property type="term" value="F:RNA binding"/>
    <property type="evidence" value="ECO:0007669"/>
    <property type="project" value="UniProtKB-UniRule"/>
</dbReference>
<dbReference type="InterPro" id="IPR012677">
    <property type="entry name" value="Nucleotide-bd_a/b_plait_sf"/>
</dbReference>
<dbReference type="EMBL" id="JARJCM010000001">
    <property type="protein sequence ID" value="KAJ7047542.1"/>
    <property type="molecule type" value="Genomic_DNA"/>
</dbReference>
<feature type="compositionally biased region" description="Basic residues" evidence="2">
    <location>
        <begin position="115"/>
        <end position="126"/>
    </location>
</feature>
<evidence type="ECO:0000256" key="1">
    <source>
        <dbReference type="PROSITE-ProRule" id="PRU00176"/>
    </source>
</evidence>
<dbReference type="Pfam" id="PF13821">
    <property type="entry name" value="DUF4187"/>
    <property type="match status" value="1"/>
</dbReference>
<feature type="domain" description="RRM" evidence="3">
    <location>
        <begin position="225"/>
        <end position="306"/>
    </location>
</feature>
<reference evidence="4" key="1">
    <citation type="submission" date="2023-03" db="EMBL/GenBank/DDBJ databases">
        <title>Massive genome expansion in bonnet fungi (Mycena s.s.) driven by repeated elements and novel gene families across ecological guilds.</title>
        <authorList>
            <consortium name="Lawrence Berkeley National Laboratory"/>
            <person name="Harder C.B."/>
            <person name="Miyauchi S."/>
            <person name="Viragh M."/>
            <person name="Kuo A."/>
            <person name="Thoen E."/>
            <person name="Andreopoulos B."/>
            <person name="Lu D."/>
            <person name="Skrede I."/>
            <person name="Drula E."/>
            <person name="Henrissat B."/>
            <person name="Morin E."/>
            <person name="Kohler A."/>
            <person name="Barry K."/>
            <person name="LaButti K."/>
            <person name="Morin E."/>
            <person name="Salamov A."/>
            <person name="Lipzen A."/>
            <person name="Mereny Z."/>
            <person name="Hegedus B."/>
            <person name="Baldrian P."/>
            <person name="Stursova M."/>
            <person name="Weitz H."/>
            <person name="Taylor A."/>
            <person name="Grigoriev I.V."/>
            <person name="Nagy L.G."/>
            <person name="Martin F."/>
            <person name="Kauserud H."/>
        </authorList>
    </citation>
    <scope>NUCLEOTIDE SEQUENCE</scope>
    <source>
        <strain evidence="4">CBHHK200</strain>
    </source>
</reference>
<evidence type="ECO:0000313" key="4">
    <source>
        <dbReference type="EMBL" id="KAJ7047542.1"/>
    </source>
</evidence>
<protein>
    <recommendedName>
        <fullName evidence="3">RRM domain-containing protein</fullName>
    </recommendedName>
</protein>
<sequence>MSDAPAAPVTENGAPPVTQEKPEVPGFKVFAGNLAYSTTDEGLKTFFAPVQSDILSVQVILRGTRSAGYGFVALATAEAAQKAVELLDKKELDGRPVIVEVAKPSEQKDKEKKEKKAKRRPGRRGSKAVPGEVSEAEANGDAPKAEAAVAPDSDEAAKPKKKKKARKPKAAKKGEDGEPAAAPAEGEAAPADAAATKKAPRVRKPKTPRPPRPAGEDPVGEQSKTMLFVANLGFNIDDAGLSALFTDAGIAVTSARIVRRRWGQPRKSKGYGFVDVGGEEEQKKAIAALEGKELGGRQIAVKIAVNTPHDDEDAAAEDAAAAEAAPVAVWCRLVYNDYLADIDKFLVEPNKSSAPKTYSQIRKEAAKQAKLKDDQNRTKSRRQREIESRTEGLSKSLFERAKEEEDAGLVSGNKALSIMMKMGFKPGQALGKPDDEEQPHPVLQPPDAPVDNTPPDEPIAGPSNPADSSSSPKRLQHKVEPLPINEWAGKRGIGLGVKRPRSPTSAERVAKMAKMADDTDHRDFRDRAKQEYEERRAEGRLAPAQRTCASLDEKAGKVFNVLWLNPRDLDSFPAGLLDALNLHTPLEIKPPPSKRERDRDYQSISIEARLRRQMVADTLQPLSALDDDVNSIAVAVPPEFSSEILEETSHFLRLRAPDQLQLVLSYLRDNYAYCFWCGTQYENPEEMESQCPGEDEDSHD</sequence>
<dbReference type="Gene3D" id="3.30.70.330">
    <property type="match status" value="2"/>
</dbReference>
<name>A0AAD6XEZ2_9AGAR</name>
<accession>A0AAD6XEZ2</accession>
<dbReference type="SMART" id="SM00360">
    <property type="entry name" value="RRM"/>
    <property type="match status" value="2"/>
</dbReference>
<feature type="region of interest" description="Disordered" evidence="2">
    <location>
        <begin position="1"/>
        <end position="23"/>
    </location>
</feature>
<dbReference type="AlphaFoldDB" id="A0AAD6XEZ2"/>
<feature type="compositionally biased region" description="Basic and acidic residues" evidence="2">
    <location>
        <begin position="361"/>
        <end position="391"/>
    </location>
</feature>
<dbReference type="InterPro" id="IPR039249">
    <property type="entry name" value="GPATCH11"/>
</dbReference>
<evidence type="ECO:0000256" key="2">
    <source>
        <dbReference type="SAM" id="MobiDB-lite"/>
    </source>
</evidence>
<proteinExistence type="predicted"/>
<feature type="compositionally biased region" description="Basic residues" evidence="2">
    <location>
        <begin position="198"/>
        <end position="209"/>
    </location>
</feature>